<dbReference type="InterPro" id="IPR020004">
    <property type="entry name" value="UDP-GlcNAc_Epase"/>
</dbReference>
<dbReference type="InterPro" id="IPR029767">
    <property type="entry name" value="WecB-like"/>
</dbReference>
<name>A0A974SPH4_9RHOO</name>
<feature type="domain" description="UDP-N-acetylglucosamine 2-epimerase" evidence="1">
    <location>
        <begin position="23"/>
        <end position="361"/>
    </location>
</feature>
<dbReference type="NCBIfam" id="TIGR03568">
    <property type="entry name" value="NeuC_NnaA"/>
    <property type="match status" value="1"/>
</dbReference>
<gene>
    <name evidence="2" type="primary">neuC</name>
    <name evidence="2" type="ORF">IWH25_01420</name>
</gene>
<dbReference type="Pfam" id="PF02350">
    <property type="entry name" value="Epimerase_2"/>
    <property type="match status" value="1"/>
</dbReference>
<dbReference type="PANTHER" id="PTHR43174:SF3">
    <property type="entry name" value="UDP-N-ACETYLGLUCOSAMINE 2-EPIMERASE"/>
    <property type="match status" value="1"/>
</dbReference>
<dbReference type="CDD" id="cd03786">
    <property type="entry name" value="GTB_UDP-GlcNAc_2-Epimerase"/>
    <property type="match status" value="1"/>
</dbReference>
<protein>
    <submittedName>
        <fullName evidence="2">UDP-N-acetylglucosamine 2-epimerase (Hydrolyzing)</fullName>
        <ecNumber evidence="2">3.2.1.183</ecNumber>
    </submittedName>
</protein>
<dbReference type="SUPFAM" id="SSF53756">
    <property type="entry name" value="UDP-Glycosyltransferase/glycogen phosphorylase"/>
    <property type="match status" value="1"/>
</dbReference>
<dbReference type="InterPro" id="IPR003331">
    <property type="entry name" value="UDP_GlcNAc_Epimerase_2_dom"/>
</dbReference>
<proteinExistence type="predicted"/>
<dbReference type="RefSeq" id="WP_203387581.1">
    <property type="nucleotide sequence ID" value="NZ_CP064781.1"/>
</dbReference>
<dbReference type="KEGG" id="ares:IWH25_01420"/>
<dbReference type="GO" id="GO:0004553">
    <property type="term" value="F:hydrolase activity, hydrolyzing O-glycosyl compounds"/>
    <property type="evidence" value="ECO:0007669"/>
    <property type="project" value="InterPro"/>
</dbReference>
<dbReference type="EC" id="3.2.1.183" evidence="2"/>
<evidence type="ECO:0000313" key="3">
    <source>
        <dbReference type="Proteomes" id="UP000663444"/>
    </source>
</evidence>
<keyword evidence="2" id="KW-0326">Glycosidase</keyword>
<organism evidence="2 3">
    <name type="scientific">Azospira restricta</name>
    <dbReference type="NCBI Taxonomy" id="404405"/>
    <lineage>
        <taxon>Bacteria</taxon>
        <taxon>Pseudomonadati</taxon>
        <taxon>Pseudomonadota</taxon>
        <taxon>Betaproteobacteria</taxon>
        <taxon>Rhodocyclales</taxon>
        <taxon>Rhodocyclaceae</taxon>
        <taxon>Azospira</taxon>
    </lineage>
</organism>
<sequence length="377" mass="40472">MRRICYVTGTRADFGLMRRTLEAIRDSGDLGLSIVATGMHLDERYGLTIREIEAAGLPVSARVDLEGARVTDGATMARDVGRMTIGMVEAFQRIAPDIVLLLGDRGEMLAGAIAALHLNIPIAHVHGGERSGTIDESVRHAISKLSHFHFVATEESRTRLVRMGERPERIHVTGAPGLDGIEEDASIGRGDLLAGMKLDPLRPVALFVFHPVVQEAECAGADASEILACLARHGLQLVALRPNSDAGSSEVVLALERWRHDPSVRVVTHLPRDAFVSWMAAADLMVGNSSAGIIEAASFGTPVINVGSRQNLRERNANVIDVEARAEALDGAVRRALQCGHFAIRNIYGDGHAGGRIVSHLRGLPLDPSVLSKANAY</sequence>
<evidence type="ECO:0000259" key="1">
    <source>
        <dbReference type="Pfam" id="PF02350"/>
    </source>
</evidence>
<dbReference type="AlphaFoldDB" id="A0A974SPH4"/>
<reference evidence="2" key="1">
    <citation type="submission" date="2020-11" db="EMBL/GenBank/DDBJ databases">
        <title>Azospira restricta DSM 18626 genome sequence.</title>
        <authorList>
            <person name="Moe W.M."/>
        </authorList>
    </citation>
    <scope>NUCLEOTIDE SEQUENCE</scope>
    <source>
        <strain evidence="2">DSM 18626</strain>
    </source>
</reference>
<dbReference type="Gene3D" id="3.40.50.2000">
    <property type="entry name" value="Glycogen Phosphorylase B"/>
    <property type="match status" value="2"/>
</dbReference>
<dbReference type="GO" id="GO:0006047">
    <property type="term" value="P:UDP-N-acetylglucosamine metabolic process"/>
    <property type="evidence" value="ECO:0007669"/>
    <property type="project" value="InterPro"/>
</dbReference>
<dbReference type="Proteomes" id="UP000663444">
    <property type="component" value="Chromosome"/>
</dbReference>
<dbReference type="EMBL" id="CP064781">
    <property type="protein sequence ID" value="QRJ64048.1"/>
    <property type="molecule type" value="Genomic_DNA"/>
</dbReference>
<dbReference type="PANTHER" id="PTHR43174">
    <property type="entry name" value="UDP-N-ACETYLGLUCOSAMINE 2-EPIMERASE"/>
    <property type="match status" value="1"/>
</dbReference>
<keyword evidence="3" id="KW-1185">Reference proteome</keyword>
<evidence type="ECO:0000313" key="2">
    <source>
        <dbReference type="EMBL" id="QRJ64048.1"/>
    </source>
</evidence>
<accession>A0A974SPH4</accession>
<keyword evidence="2" id="KW-0378">Hydrolase</keyword>